<proteinExistence type="predicted"/>
<reference evidence="8" key="1">
    <citation type="submission" date="2021-01" db="EMBL/GenBank/DDBJ databases">
        <authorList>
            <person name="Bezrukov I."/>
        </authorList>
    </citation>
    <scope>NUCLEOTIDE SEQUENCE</scope>
</reference>
<dbReference type="PROSITE" id="PS50303">
    <property type="entry name" value="PUM_HD"/>
    <property type="match status" value="1"/>
</dbReference>
<dbReference type="GO" id="GO:0003729">
    <property type="term" value="F:mRNA binding"/>
    <property type="evidence" value="ECO:0007669"/>
    <property type="project" value="TreeGrafter"/>
</dbReference>
<dbReference type="Pfam" id="PF00806">
    <property type="entry name" value="PUF"/>
    <property type="match status" value="2"/>
</dbReference>
<evidence type="ECO:0000256" key="3">
    <source>
        <dbReference type="ARBA" id="ARBA00022737"/>
    </source>
</evidence>
<dbReference type="InterPro" id="IPR016024">
    <property type="entry name" value="ARM-type_fold"/>
</dbReference>
<dbReference type="Proteomes" id="UP000682877">
    <property type="component" value="Chromosome 3"/>
</dbReference>
<feature type="repeat" description="Pumilio" evidence="6">
    <location>
        <begin position="264"/>
        <end position="301"/>
    </location>
</feature>
<organism evidence="8 9">
    <name type="scientific">Arabidopsis arenosa</name>
    <name type="common">Sand rock-cress</name>
    <name type="synonym">Cardaminopsis arenosa</name>
    <dbReference type="NCBI Taxonomy" id="38785"/>
    <lineage>
        <taxon>Eukaryota</taxon>
        <taxon>Viridiplantae</taxon>
        <taxon>Streptophyta</taxon>
        <taxon>Embryophyta</taxon>
        <taxon>Tracheophyta</taxon>
        <taxon>Spermatophyta</taxon>
        <taxon>Magnoliopsida</taxon>
        <taxon>eudicotyledons</taxon>
        <taxon>Gunneridae</taxon>
        <taxon>Pentapetalae</taxon>
        <taxon>rosids</taxon>
        <taxon>malvids</taxon>
        <taxon>Brassicales</taxon>
        <taxon>Brassicaceae</taxon>
        <taxon>Camelineae</taxon>
        <taxon>Arabidopsis</taxon>
    </lineage>
</organism>
<keyword evidence="3" id="KW-0677">Repeat</keyword>
<dbReference type="GO" id="GO:0006417">
    <property type="term" value="P:regulation of translation"/>
    <property type="evidence" value="ECO:0007669"/>
    <property type="project" value="UniProtKB-KW"/>
</dbReference>
<dbReference type="SMART" id="SM00025">
    <property type="entry name" value="Pumilio"/>
    <property type="match status" value="3"/>
</dbReference>
<evidence type="ECO:0000256" key="6">
    <source>
        <dbReference type="PROSITE-ProRule" id="PRU00317"/>
    </source>
</evidence>
<dbReference type="InterPro" id="IPR033133">
    <property type="entry name" value="PUM-HD"/>
</dbReference>
<keyword evidence="9" id="KW-1185">Reference proteome</keyword>
<keyword evidence="2" id="KW-0963">Cytoplasm</keyword>
<protein>
    <recommendedName>
        <fullName evidence="7">PUM-HD domain-containing protein</fullName>
    </recommendedName>
</protein>
<feature type="domain" description="PUM-HD" evidence="7">
    <location>
        <begin position="1"/>
        <end position="330"/>
    </location>
</feature>
<dbReference type="GO" id="GO:0005737">
    <property type="term" value="C:cytoplasm"/>
    <property type="evidence" value="ECO:0007669"/>
    <property type="project" value="UniProtKB-SubCell"/>
</dbReference>
<dbReference type="PANTHER" id="PTHR12537:SF13">
    <property type="entry name" value="PUMILIO HOMOLOGY DOMAIN FAMILY MEMBER 4"/>
    <property type="match status" value="1"/>
</dbReference>
<sequence length="495" mass="54651">MAKSKLTDYSGYIASIALNPKEIGFFCERIQVGDVSEVDAAFFECVHFVHQLATDETCSICLKKLAEKSFMWQRFLLLDLLTKGPEQLTKICLDKTGCSSLFFILGLDSCDIQKQELVTRLALVFKQLLLSDPRAVEYLLRHLVESVGAPNFQPLQLSALECVLDLAKDPCGYHNLISLIRLGIGRDALVQTLGANAAVLSTDRIGNFLVQSLLNDHSDDLTNSFFANMAGKFVAMSFNMNSYHVVQWLIDNGNPDISQLVMNEIDSSPQLSQLIINKFGNYVIQKILRKAKIINPPLFLRLSSFITANRLVFSSNPSGIHVVIECDLLRQRWYGGAVILCQDLHKRLSDFSVLLLNVLLLGAGKMLRSELQCSHLDVETQPNRHAVVGAANSLPDLCPGHVVSHVKVLLLFKDKSVVLWSIQDHIITVGTDSKSSGSIIKKIDDVYSPRPAHKNSAVLVMILALYYGMTRLAAAGMSSSGDIQTTSVAKLAMAR</sequence>
<dbReference type="PANTHER" id="PTHR12537">
    <property type="entry name" value="RNA BINDING PROTEIN PUMILIO-RELATED"/>
    <property type="match status" value="1"/>
</dbReference>
<evidence type="ECO:0000256" key="1">
    <source>
        <dbReference type="ARBA" id="ARBA00004496"/>
    </source>
</evidence>
<evidence type="ECO:0000313" key="8">
    <source>
        <dbReference type="EMBL" id="CAE5970472.1"/>
    </source>
</evidence>
<evidence type="ECO:0000259" key="7">
    <source>
        <dbReference type="PROSITE" id="PS50303"/>
    </source>
</evidence>
<keyword evidence="5" id="KW-0694">RNA-binding</keyword>
<dbReference type="PROSITE" id="PS50302">
    <property type="entry name" value="PUM"/>
    <property type="match status" value="1"/>
</dbReference>
<accession>A0A8S2A1N1</accession>
<dbReference type="Gene3D" id="1.25.10.10">
    <property type="entry name" value="Leucine-rich Repeat Variant"/>
    <property type="match status" value="1"/>
</dbReference>
<evidence type="ECO:0000256" key="4">
    <source>
        <dbReference type="ARBA" id="ARBA00022845"/>
    </source>
</evidence>
<keyword evidence="4" id="KW-0810">Translation regulation</keyword>
<evidence type="ECO:0000256" key="5">
    <source>
        <dbReference type="ARBA" id="ARBA00022884"/>
    </source>
</evidence>
<dbReference type="InterPro" id="IPR001313">
    <property type="entry name" value="Pumilio_RNA-bd_rpt"/>
</dbReference>
<evidence type="ECO:0000313" key="9">
    <source>
        <dbReference type="Proteomes" id="UP000682877"/>
    </source>
</evidence>
<name>A0A8S2A1N1_ARAAE</name>
<dbReference type="SUPFAM" id="SSF48371">
    <property type="entry name" value="ARM repeat"/>
    <property type="match status" value="1"/>
</dbReference>
<dbReference type="EMBL" id="LR999453">
    <property type="protein sequence ID" value="CAE5970472.1"/>
    <property type="molecule type" value="Genomic_DNA"/>
</dbReference>
<dbReference type="InterPro" id="IPR011989">
    <property type="entry name" value="ARM-like"/>
</dbReference>
<gene>
    <name evidence="8" type="ORF">AARE701A_LOCUS8047</name>
</gene>
<comment type="subcellular location">
    <subcellularLocation>
        <location evidence="1">Cytoplasm</location>
    </subcellularLocation>
</comment>
<dbReference type="AlphaFoldDB" id="A0A8S2A1N1"/>
<evidence type="ECO:0000256" key="2">
    <source>
        <dbReference type="ARBA" id="ARBA00022490"/>
    </source>
</evidence>